<sequence length="393" mass="43151">MGKQDVSRLGSTKLLFTAPPRDSHSICNRKVSRRDFRNRYIAFRPESHHMRRTTTFLRWTADQHCPNSPLLGPLIEAIPDLAPGNAMVVGKARLVCIRLYCSSYTDATLPDYRKVRRASYEPGSSDQKTKPSGSISEYREATTESWLLVIVYTLRGIIAAVTLGLTSLDYPPLASTTKRSDLSVEQQRPRRRPVGTRNPDPTSPGLAMQPQVALDLDNLLSAIQAHVRPFLLDAPSPNVIATGKNLTRTHATFYISYRQRVQVADPLRPSCFSGEAGAVSLAPSQVPRTSATKASLSVVPGFLDHAATTSGLPGDSFSAHVQLYVRWIRYWLRSKTAILGSQRCAAPCSSLNLARNAALSSDAPNANEIDSTMALQDSGACMVAWTMVRKKRS</sequence>
<evidence type="ECO:0000256" key="1">
    <source>
        <dbReference type="SAM" id="MobiDB-lite"/>
    </source>
</evidence>
<name>A0A9Q8T3M7_9PEZI</name>
<protein>
    <submittedName>
        <fullName evidence="2">Uncharacterized protein</fullName>
    </submittedName>
</protein>
<dbReference type="Proteomes" id="UP000830671">
    <property type="component" value="Chromosome 7"/>
</dbReference>
<feature type="region of interest" description="Disordered" evidence="1">
    <location>
        <begin position="176"/>
        <end position="207"/>
    </location>
</feature>
<proteinExistence type="predicted"/>
<evidence type="ECO:0000313" key="3">
    <source>
        <dbReference type="Proteomes" id="UP000830671"/>
    </source>
</evidence>
<reference evidence="2" key="1">
    <citation type="journal article" date="2021" name="Mol. Plant Microbe Interact.">
        <title>Complete Genome Sequence of the Plant-Pathogenic Fungus Colletotrichum lupini.</title>
        <authorList>
            <person name="Baroncelli R."/>
            <person name="Pensec F."/>
            <person name="Da Lio D."/>
            <person name="Boufleur T."/>
            <person name="Vicente I."/>
            <person name="Sarrocco S."/>
            <person name="Picot A."/>
            <person name="Baraldi E."/>
            <person name="Sukno S."/>
            <person name="Thon M."/>
            <person name="Le Floch G."/>
        </authorList>
    </citation>
    <scope>NUCLEOTIDE SEQUENCE</scope>
    <source>
        <strain evidence="2">IMI 504893</strain>
    </source>
</reference>
<dbReference type="GeneID" id="73347778"/>
<organism evidence="2 3">
    <name type="scientific">Colletotrichum lupini</name>
    <dbReference type="NCBI Taxonomy" id="145971"/>
    <lineage>
        <taxon>Eukaryota</taxon>
        <taxon>Fungi</taxon>
        <taxon>Dikarya</taxon>
        <taxon>Ascomycota</taxon>
        <taxon>Pezizomycotina</taxon>
        <taxon>Sordariomycetes</taxon>
        <taxon>Hypocreomycetidae</taxon>
        <taxon>Glomerellales</taxon>
        <taxon>Glomerellaceae</taxon>
        <taxon>Colletotrichum</taxon>
        <taxon>Colletotrichum acutatum species complex</taxon>
    </lineage>
</organism>
<keyword evidence="3" id="KW-1185">Reference proteome</keyword>
<gene>
    <name evidence="2" type="ORF">CLUP02_13831</name>
</gene>
<dbReference type="KEGG" id="clup:CLUP02_13831"/>
<evidence type="ECO:0000313" key="2">
    <source>
        <dbReference type="EMBL" id="UQC88308.1"/>
    </source>
</evidence>
<accession>A0A9Q8T3M7</accession>
<dbReference type="AlphaFoldDB" id="A0A9Q8T3M7"/>
<dbReference type="EMBL" id="CP019479">
    <property type="protein sequence ID" value="UQC88308.1"/>
    <property type="molecule type" value="Genomic_DNA"/>
</dbReference>
<dbReference type="RefSeq" id="XP_049149914.1">
    <property type="nucleotide sequence ID" value="XM_049292768.1"/>
</dbReference>